<dbReference type="Proteomes" id="UP001165060">
    <property type="component" value="Unassembled WGS sequence"/>
</dbReference>
<evidence type="ECO:0000256" key="2">
    <source>
        <dbReference type="ARBA" id="ARBA00007046"/>
    </source>
</evidence>
<sequence>MLGLARSTPLFARAAPSARTFAKKAAKAAAPAAASSDAAHQPLIKLYGIHARYANATYTAASKGGSLDKVETELLAISETAASNAAFKAFLSDPTMSRAAKAATCADLFGGKMSDITVNLMDALAGNARLAETSKVVGAYTDLMKAKRGEVDAVITSAEPLSKADADQVVKALKTKVGAGKNVVLTMNVNPDILGGLQVQIGDQFVDLSAQSRIDTIGRAIGGI</sequence>
<dbReference type="PRINTS" id="PR00125">
    <property type="entry name" value="ATPASEDELTA"/>
</dbReference>
<reference evidence="9 10" key="1">
    <citation type="journal article" date="2023" name="Commun. Biol.">
        <title>Genome analysis of Parmales, the sister group of diatoms, reveals the evolutionary specialization of diatoms from phago-mixotrophs to photoautotrophs.</title>
        <authorList>
            <person name="Ban H."/>
            <person name="Sato S."/>
            <person name="Yoshikawa S."/>
            <person name="Yamada K."/>
            <person name="Nakamura Y."/>
            <person name="Ichinomiya M."/>
            <person name="Sato N."/>
            <person name="Blanc-Mathieu R."/>
            <person name="Endo H."/>
            <person name="Kuwata A."/>
            <person name="Ogata H."/>
        </authorList>
    </citation>
    <scope>NUCLEOTIDE SEQUENCE [LARGE SCALE GENOMIC DNA]</scope>
</reference>
<keyword evidence="5" id="KW-0406">Ion transport</keyword>
<dbReference type="InterPro" id="IPR000711">
    <property type="entry name" value="ATPase_OSCP/dsu"/>
</dbReference>
<dbReference type="Gene3D" id="1.10.520.20">
    <property type="entry name" value="N-terminal domain of the delta subunit of the F1F0-ATP synthase"/>
    <property type="match status" value="1"/>
</dbReference>
<dbReference type="Pfam" id="PF00213">
    <property type="entry name" value="OSCP"/>
    <property type="match status" value="1"/>
</dbReference>
<comment type="similarity">
    <text evidence="2">Belongs to the ATPase delta chain family.</text>
</comment>
<organism evidence="9 10">
    <name type="scientific">Tetraparma gracilis</name>
    <dbReference type="NCBI Taxonomy" id="2962635"/>
    <lineage>
        <taxon>Eukaryota</taxon>
        <taxon>Sar</taxon>
        <taxon>Stramenopiles</taxon>
        <taxon>Ochrophyta</taxon>
        <taxon>Bolidophyceae</taxon>
        <taxon>Parmales</taxon>
        <taxon>Triparmaceae</taxon>
        <taxon>Tetraparma</taxon>
    </lineage>
</organism>
<dbReference type="InterPro" id="IPR020781">
    <property type="entry name" value="ATPase_OSCP/d_CS"/>
</dbReference>
<proteinExistence type="inferred from homology"/>
<evidence type="ECO:0000256" key="5">
    <source>
        <dbReference type="ARBA" id="ARBA00023065"/>
    </source>
</evidence>
<dbReference type="InterPro" id="IPR026015">
    <property type="entry name" value="ATP_synth_OSCP/delta_N_sf"/>
</dbReference>
<keyword evidence="6" id="KW-0793">Thylakoid</keyword>
<dbReference type="NCBIfam" id="TIGR01145">
    <property type="entry name" value="ATP_synt_delta"/>
    <property type="match status" value="1"/>
</dbReference>
<dbReference type="HAMAP" id="MF_01416">
    <property type="entry name" value="ATP_synth_delta_bact"/>
    <property type="match status" value="1"/>
</dbReference>
<keyword evidence="10" id="KW-1185">Reference proteome</keyword>
<keyword evidence="8" id="KW-0066">ATP synthesis</keyword>
<comment type="subcellular location">
    <subcellularLocation>
        <location evidence="1">Membrane</location>
    </subcellularLocation>
</comment>
<evidence type="ECO:0000256" key="6">
    <source>
        <dbReference type="ARBA" id="ARBA00023078"/>
    </source>
</evidence>
<evidence type="ECO:0000313" key="10">
    <source>
        <dbReference type="Proteomes" id="UP001165060"/>
    </source>
</evidence>
<evidence type="ECO:0000256" key="1">
    <source>
        <dbReference type="ARBA" id="ARBA00004370"/>
    </source>
</evidence>
<dbReference type="PROSITE" id="PS00389">
    <property type="entry name" value="ATPASE_DELTA"/>
    <property type="match status" value="1"/>
</dbReference>
<protein>
    <recommendedName>
        <fullName evidence="11">ATP synthase subunit 5, mitochondrial</fullName>
    </recommendedName>
</protein>
<evidence type="ECO:0000256" key="3">
    <source>
        <dbReference type="ARBA" id="ARBA00022448"/>
    </source>
</evidence>
<keyword evidence="7" id="KW-0472">Membrane</keyword>
<dbReference type="PANTHER" id="PTHR11910">
    <property type="entry name" value="ATP SYNTHASE DELTA CHAIN"/>
    <property type="match status" value="1"/>
</dbReference>
<keyword evidence="4" id="KW-0375">Hydrogen ion transport</keyword>
<evidence type="ECO:0000313" key="9">
    <source>
        <dbReference type="EMBL" id="GMI53256.1"/>
    </source>
</evidence>
<dbReference type="SUPFAM" id="SSF47928">
    <property type="entry name" value="N-terminal domain of the delta subunit of the F1F0-ATP synthase"/>
    <property type="match status" value="1"/>
</dbReference>
<evidence type="ECO:0008006" key="11">
    <source>
        <dbReference type="Google" id="ProtNLM"/>
    </source>
</evidence>
<evidence type="ECO:0000256" key="7">
    <source>
        <dbReference type="ARBA" id="ARBA00023136"/>
    </source>
</evidence>
<comment type="caution">
    <text evidence="9">The sequence shown here is derived from an EMBL/GenBank/DDBJ whole genome shotgun (WGS) entry which is preliminary data.</text>
</comment>
<name>A0ABQ6NAM4_9STRA</name>
<accession>A0ABQ6NAM4</accession>
<evidence type="ECO:0000256" key="4">
    <source>
        <dbReference type="ARBA" id="ARBA00022781"/>
    </source>
</evidence>
<keyword evidence="3" id="KW-0813">Transport</keyword>
<gene>
    <name evidence="9" type="ORF">TeGR_g9026</name>
</gene>
<evidence type="ECO:0000256" key="8">
    <source>
        <dbReference type="ARBA" id="ARBA00023310"/>
    </source>
</evidence>
<dbReference type="EMBL" id="BRYB01006250">
    <property type="protein sequence ID" value="GMI53256.1"/>
    <property type="molecule type" value="Genomic_DNA"/>
</dbReference>